<dbReference type="Proteomes" id="UP001172457">
    <property type="component" value="Chromosome 7"/>
</dbReference>
<evidence type="ECO:0000256" key="2">
    <source>
        <dbReference type="ARBA" id="ARBA00008035"/>
    </source>
</evidence>
<keyword evidence="3 6" id="KW-0805">Transcription regulation</keyword>
<dbReference type="GO" id="GO:0006357">
    <property type="term" value="P:regulation of transcription by RNA polymerase II"/>
    <property type="evidence" value="ECO:0007669"/>
    <property type="project" value="InterPro"/>
</dbReference>
<evidence type="ECO:0000313" key="9">
    <source>
        <dbReference type="Proteomes" id="UP001172457"/>
    </source>
</evidence>
<evidence type="ECO:0000256" key="1">
    <source>
        <dbReference type="ARBA" id="ARBA00004123"/>
    </source>
</evidence>
<evidence type="ECO:0000256" key="3">
    <source>
        <dbReference type="ARBA" id="ARBA00023015"/>
    </source>
</evidence>
<comment type="subcellular location">
    <subcellularLocation>
        <location evidence="1 6">Nucleus</location>
    </subcellularLocation>
</comment>
<organism evidence="8 9">
    <name type="scientific">Centaurea solstitialis</name>
    <name type="common">yellow star-thistle</name>
    <dbReference type="NCBI Taxonomy" id="347529"/>
    <lineage>
        <taxon>Eukaryota</taxon>
        <taxon>Viridiplantae</taxon>
        <taxon>Streptophyta</taxon>
        <taxon>Embryophyta</taxon>
        <taxon>Tracheophyta</taxon>
        <taxon>Spermatophyta</taxon>
        <taxon>Magnoliopsida</taxon>
        <taxon>eudicotyledons</taxon>
        <taxon>Gunneridae</taxon>
        <taxon>Pentapetalae</taxon>
        <taxon>asterids</taxon>
        <taxon>campanulids</taxon>
        <taxon>Asterales</taxon>
        <taxon>Asteraceae</taxon>
        <taxon>Carduoideae</taxon>
        <taxon>Cardueae</taxon>
        <taxon>Centaureinae</taxon>
        <taxon>Centaurea</taxon>
    </lineage>
</organism>
<dbReference type="AlphaFoldDB" id="A0AA38W665"/>
<dbReference type="GO" id="GO:0035267">
    <property type="term" value="C:NuA4 histone acetyltransferase complex"/>
    <property type="evidence" value="ECO:0007669"/>
    <property type="project" value="InterPro"/>
</dbReference>
<evidence type="ECO:0000313" key="8">
    <source>
        <dbReference type="EMBL" id="KAJ9540245.1"/>
    </source>
</evidence>
<evidence type="ECO:0000256" key="5">
    <source>
        <dbReference type="ARBA" id="ARBA00023242"/>
    </source>
</evidence>
<dbReference type="InterPro" id="IPR019542">
    <property type="entry name" value="Enhancer_polycomb-like_N"/>
</dbReference>
<evidence type="ECO:0000256" key="4">
    <source>
        <dbReference type="ARBA" id="ARBA00023163"/>
    </source>
</evidence>
<comment type="similarity">
    <text evidence="2 6">Belongs to the enhancer of polycomb family.</text>
</comment>
<feature type="domain" description="Enhancer of polycomb-like N-terminal" evidence="7">
    <location>
        <begin position="286"/>
        <end position="413"/>
    </location>
</feature>
<evidence type="ECO:0000259" key="7">
    <source>
        <dbReference type="Pfam" id="PF10513"/>
    </source>
</evidence>
<evidence type="ECO:0000256" key="6">
    <source>
        <dbReference type="RuleBase" id="RU361124"/>
    </source>
</evidence>
<keyword evidence="5 6" id="KW-0539">Nucleus</keyword>
<dbReference type="EMBL" id="JARYMX010000007">
    <property type="protein sequence ID" value="KAJ9540245.1"/>
    <property type="molecule type" value="Genomic_DNA"/>
</dbReference>
<proteinExistence type="inferred from homology"/>
<comment type="caution">
    <text evidence="8">The sequence shown here is derived from an EMBL/GenBank/DDBJ whole genome shotgun (WGS) entry which is preliminary data.</text>
</comment>
<protein>
    <recommendedName>
        <fullName evidence="6">Enhancer of polycomb-like protein</fullName>
    </recommendedName>
</protein>
<reference evidence="8" key="1">
    <citation type="submission" date="2023-03" db="EMBL/GenBank/DDBJ databases">
        <title>Chromosome-scale reference genome and RAD-based genetic map of yellow starthistle (Centaurea solstitialis) reveal putative structural variation and QTLs associated with invader traits.</title>
        <authorList>
            <person name="Reatini B."/>
            <person name="Cang F.A."/>
            <person name="Jiang Q."/>
            <person name="Mckibben M.T.W."/>
            <person name="Barker M.S."/>
            <person name="Rieseberg L.H."/>
            <person name="Dlugosch K.M."/>
        </authorList>
    </citation>
    <scope>NUCLEOTIDE SEQUENCE</scope>
    <source>
        <strain evidence="8">CAN-66</strain>
        <tissue evidence="8">Leaf</tissue>
    </source>
</reference>
<dbReference type="GO" id="GO:0005634">
    <property type="term" value="C:nucleus"/>
    <property type="evidence" value="ECO:0007669"/>
    <property type="project" value="UniProtKB-SubCell"/>
</dbReference>
<sequence>MKRSTRVFGDRVLRSRRRLFATTIYEEDVKRARLSPVSVEEQEKIKLGEIQKINGEEQQEKIKLGEFQEENGGEQQENIKLGDSKKVEGGEQKEEIKIKLGESKIRSLVDDHNHDDNVSFIKQFGAVYTRKRKRTTPKDSSISSCITFEEKCGSDNRYAKKYFKKVKTSLRTGCGDSEMGFDGKDVSLKGSDDSFSHCSYGSGDSSSSSIHQVSCFFSSNGIQFLQDSTPFFTVDMNSLPFCFLYIHSTLLLKFAFLSYAFILNSVDENVVNDNKDDVKLPLIVTTEKDQTLDKHTIVRKARSARKTVPRVALFKKSSQRNVWAHVENIVPVPGVREIEGYGGDDYVPFKLPELYISSRSDEVTRSLEKSYPIYDMDSDDERWLKELNKERFGDNKEPLSEDSLEKIIDAFERGSYCTPDCFSDAASAIDRCSTLASKENVEAVYSYWMTKRKKKRSSLIRVFQCYPRKRARRYLTSAVIRKKRSSRRRASQRCAGKQLDFFKAAIMNDENKLAKELVKVHEAEESAKRAEAAAIVKRKEAQSAMETADLATYRAAMALRIAAQVAAAGGESVVDCL</sequence>
<dbReference type="PANTHER" id="PTHR14898">
    <property type="entry name" value="ENHANCER OF POLYCOMB"/>
    <property type="match status" value="1"/>
</dbReference>
<keyword evidence="9" id="KW-1185">Reference proteome</keyword>
<accession>A0AA38W665</accession>
<dbReference type="InterPro" id="IPR024943">
    <property type="entry name" value="Enhancer_polycomb"/>
</dbReference>
<gene>
    <name evidence="8" type="ORF">OSB04_026751</name>
</gene>
<dbReference type="Pfam" id="PF10513">
    <property type="entry name" value="EPL1"/>
    <property type="match status" value="1"/>
</dbReference>
<keyword evidence="4 6" id="KW-0804">Transcription</keyword>
<name>A0AA38W665_9ASTR</name>